<reference evidence="3" key="1">
    <citation type="journal article" date="2022" name="Microb. Genom.">
        <title>A global pangenome for the wheat fungal pathogen Pyrenophora tritici-repentis and prediction of effector protein structural homology.</title>
        <authorList>
            <person name="Moolhuijzen P.M."/>
            <person name="See P.T."/>
            <person name="Shi G."/>
            <person name="Powell H.R."/>
            <person name="Cockram J."/>
            <person name="Jorgensen L.N."/>
            <person name="Benslimane H."/>
            <person name="Strelkov S.E."/>
            <person name="Turner J."/>
            <person name="Liu Z."/>
            <person name="Moffat C.S."/>
        </authorList>
    </citation>
    <scope>NUCLEOTIDE SEQUENCE [LARGE SCALE GENOMIC DNA]</scope>
</reference>
<keyword evidence="1" id="KW-0472">Membrane</keyword>
<protein>
    <submittedName>
        <fullName evidence="2">Uncharacterized protein</fullName>
    </submittedName>
</protein>
<keyword evidence="1" id="KW-0812">Transmembrane</keyword>
<accession>A0A922NNP1</accession>
<dbReference type="AlphaFoldDB" id="A0A922NNP1"/>
<gene>
    <name evidence="2" type="ORF">Ptr86124_002595</name>
</gene>
<dbReference type="EMBL" id="NRDI02000002">
    <property type="protein sequence ID" value="KAI1519467.1"/>
    <property type="molecule type" value="Genomic_DNA"/>
</dbReference>
<dbReference type="Proteomes" id="UP000249757">
    <property type="component" value="Unassembled WGS sequence"/>
</dbReference>
<keyword evidence="1" id="KW-1133">Transmembrane helix</keyword>
<feature type="transmembrane region" description="Helical" evidence="1">
    <location>
        <begin position="525"/>
        <end position="547"/>
    </location>
</feature>
<proteinExistence type="predicted"/>
<feature type="transmembrane region" description="Helical" evidence="1">
    <location>
        <begin position="631"/>
        <end position="655"/>
    </location>
</feature>
<feature type="transmembrane region" description="Helical" evidence="1">
    <location>
        <begin position="705"/>
        <end position="727"/>
    </location>
</feature>
<evidence type="ECO:0000256" key="1">
    <source>
        <dbReference type="SAM" id="Phobius"/>
    </source>
</evidence>
<evidence type="ECO:0000313" key="3">
    <source>
        <dbReference type="Proteomes" id="UP000249757"/>
    </source>
</evidence>
<comment type="caution">
    <text evidence="2">The sequence shown here is derived from an EMBL/GenBank/DDBJ whole genome shotgun (WGS) entry which is preliminary data.</text>
</comment>
<feature type="transmembrane region" description="Helical" evidence="1">
    <location>
        <begin position="667"/>
        <end position="690"/>
    </location>
</feature>
<sequence length="787" mass="89010">MATGSAVTRVTVILNTPDDWFNWIFLCRDFAKDHKIWQYVNPDTPKESLPDLEAANPKPQLTDYKARASKLSDLSTEDRDSYRWEVEQWRLDEITLQKQERALVQLNTEITRSIATRHLYLIQDLPTVYDRLVALKKQFCPSTADRSRDLIARYTNLKTAPRNLKKLDEWMADWIHITSQCQSINLPETTSYRPQEDFLIACQAHYPNYAATCLDQIYEHEINGTNLLSLPAYVEKMTKYIRRAAQTTATESSVLSTSAAKLGIANLPCVCGLSNALPDCWILNPLHPGRPKDWTPAPIGVRKVEQAQKDPKISKQIKDALNEWASRQQYRDKIQVDDGQPPSGGTSFVVHLLDTGSAATPLNTIAQLSMEPPHRPGAARRARRNKTFHPAREPGRHEARLQLEHDGATGPLPFLNPTRAHYRHGARPDARFKWTSRNDRKGRHAVVIDTKNTSAISKHTTPRPTSSIRTVARNIWRMLTYCPVWDVSYDVAFVFTLGSVIWVINAFFVYLPLVQPGTEFKTEELYGGGITAFIGATVFEIGSVLLIVEAVNEGRSGCFGWVVEQAISHQEEVGGGMIWPSKSHCTHPHTRQYGDGSRHTYASNREQRAQQHLWVWWPTTEELRTHYIHNFGFLASLSQLLGASIFWVAGLTALPGIYNRISKPITVIFYWTPQVVGGLGFIISGCLFMLETQSKWWKPAPRTLGWWIGAFNLVGGIGFTMCPGFGYDSSSWTQYQASLSTFWGSWAFLIGSALQWYESLEKFPVESDRCLNGGSDVVDVHTRKEQS</sequence>
<feature type="transmembrane region" description="Helical" evidence="1">
    <location>
        <begin position="491"/>
        <end position="513"/>
    </location>
</feature>
<organism evidence="2 3">
    <name type="scientific">Pyrenophora tritici-repentis</name>
    <dbReference type="NCBI Taxonomy" id="45151"/>
    <lineage>
        <taxon>Eukaryota</taxon>
        <taxon>Fungi</taxon>
        <taxon>Dikarya</taxon>
        <taxon>Ascomycota</taxon>
        <taxon>Pezizomycotina</taxon>
        <taxon>Dothideomycetes</taxon>
        <taxon>Pleosporomycetidae</taxon>
        <taxon>Pleosporales</taxon>
        <taxon>Pleosporineae</taxon>
        <taxon>Pleosporaceae</taxon>
        <taxon>Pyrenophora</taxon>
    </lineage>
</organism>
<name>A0A922NNP1_9PLEO</name>
<evidence type="ECO:0000313" key="2">
    <source>
        <dbReference type="EMBL" id="KAI1519467.1"/>
    </source>
</evidence>
<keyword evidence="3" id="KW-1185">Reference proteome</keyword>